<dbReference type="PANTHER" id="PTHR32305:SF15">
    <property type="entry name" value="PROTEIN RHSA-RELATED"/>
    <property type="match status" value="1"/>
</dbReference>
<evidence type="ECO:0000256" key="5">
    <source>
        <dbReference type="SAM" id="Phobius"/>
    </source>
</evidence>
<feature type="domain" description="Gp5/Type VI secretion system Vgr protein OB-fold" evidence="6">
    <location>
        <begin position="2481"/>
        <end position="2549"/>
    </location>
</feature>
<dbReference type="SUPFAM" id="SSF69349">
    <property type="entry name" value="Phage fibre proteins"/>
    <property type="match status" value="2"/>
</dbReference>
<dbReference type="EnsemblPlants" id="KEH15984">
    <property type="protein sequence ID" value="KEH15984"/>
    <property type="gene ID" value="MTR_0397s0010"/>
</dbReference>
<dbReference type="SUPFAM" id="SSF69255">
    <property type="entry name" value="gp5 N-terminal domain-like"/>
    <property type="match status" value="2"/>
</dbReference>
<feature type="domain" description="Gp5/Type VI secretion system Vgr protein OB-fold" evidence="6">
    <location>
        <begin position="407"/>
        <end position="475"/>
    </location>
</feature>
<dbReference type="Pfam" id="PF15523">
    <property type="entry name" value="Ntox16"/>
    <property type="match status" value="1"/>
</dbReference>
<keyword evidence="5" id="KW-1133">Transmembrane helix</keyword>
<dbReference type="InterPro" id="IPR045351">
    <property type="entry name" value="DUF6531"/>
</dbReference>
<dbReference type="InterPro" id="IPR056823">
    <property type="entry name" value="TEN-like_YD-shell"/>
</dbReference>
<feature type="transmembrane region" description="Helical" evidence="5">
    <location>
        <begin position="1982"/>
        <end position="2001"/>
    </location>
</feature>
<organism evidence="11 13">
    <name type="scientific">Medicago truncatula</name>
    <name type="common">Barrel medic</name>
    <name type="synonym">Medicago tribuloides</name>
    <dbReference type="NCBI Taxonomy" id="3880"/>
    <lineage>
        <taxon>Eukaryota</taxon>
        <taxon>Viridiplantae</taxon>
        <taxon>Streptophyta</taxon>
        <taxon>Embryophyta</taxon>
        <taxon>Tracheophyta</taxon>
        <taxon>Spermatophyta</taxon>
        <taxon>Magnoliopsida</taxon>
        <taxon>eudicotyledons</taxon>
        <taxon>Gunneridae</taxon>
        <taxon>Pentapetalae</taxon>
        <taxon>rosids</taxon>
        <taxon>fabids</taxon>
        <taxon>Fabales</taxon>
        <taxon>Fabaceae</taxon>
        <taxon>Papilionoideae</taxon>
        <taxon>50 kb inversion clade</taxon>
        <taxon>NPAAA clade</taxon>
        <taxon>Hologalegina</taxon>
        <taxon>IRL clade</taxon>
        <taxon>Trifolieae</taxon>
        <taxon>Medicago</taxon>
    </lineage>
</organism>
<keyword evidence="5" id="KW-0472">Membrane</keyword>
<feature type="transmembrane region" description="Helical" evidence="5">
    <location>
        <begin position="2008"/>
        <end position="2027"/>
    </location>
</feature>
<keyword evidence="4" id="KW-0677">Repeat</keyword>
<dbReference type="STRING" id="3880.A0A072TEL1"/>
<dbReference type="SUPFAM" id="SSF69279">
    <property type="entry name" value="Phage tail proteins"/>
    <property type="match status" value="4"/>
</dbReference>
<feature type="domain" description="Gp5/Type VI secretion system Vgr C-terminal trimerisation" evidence="9">
    <location>
        <begin position="2566"/>
        <end position="2674"/>
    </location>
</feature>
<evidence type="ECO:0000259" key="10">
    <source>
        <dbReference type="Pfam" id="PF25023"/>
    </source>
</evidence>
<dbReference type="InterPro" id="IPR006530">
    <property type="entry name" value="YD"/>
</dbReference>
<evidence type="ECO:0000313" key="13">
    <source>
        <dbReference type="Proteomes" id="UP000002051"/>
    </source>
</evidence>
<feature type="domain" description="Teneurin-like YD-shell" evidence="10">
    <location>
        <begin position="3569"/>
        <end position="3885"/>
    </location>
</feature>
<dbReference type="InterPro" id="IPR022385">
    <property type="entry name" value="Rhs_assc_core"/>
</dbReference>
<evidence type="ECO:0000259" key="6">
    <source>
        <dbReference type="Pfam" id="PF04717"/>
    </source>
</evidence>
<dbReference type="Gene3D" id="2.30.110.50">
    <property type="match status" value="2"/>
</dbReference>
<reference evidence="12" key="3">
    <citation type="submission" date="2015-06" db="UniProtKB">
        <authorList>
            <consortium name="EnsemblPlants"/>
        </authorList>
    </citation>
    <scope>IDENTIFICATION</scope>
    <source>
        <strain evidence="12">cv. Jemalong A17</strain>
    </source>
</reference>
<reference evidence="11 13" key="2">
    <citation type="journal article" date="2014" name="BMC Genomics">
        <title>An improved genome release (version Mt4.0) for the model legume Medicago truncatula.</title>
        <authorList>
            <person name="Tang H."/>
            <person name="Krishnakumar V."/>
            <person name="Bidwell S."/>
            <person name="Rosen B."/>
            <person name="Chan A."/>
            <person name="Zhou S."/>
            <person name="Gentzbittel L."/>
            <person name="Childs K.L."/>
            <person name="Yandell M."/>
            <person name="Gundlach H."/>
            <person name="Mayer K.F."/>
            <person name="Schwartz D.C."/>
            <person name="Town C.D."/>
        </authorList>
    </citation>
    <scope>GENOME REANNOTATION</scope>
    <source>
        <strain evidence="11">A17</strain>
        <strain evidence="12 13">cv. Jemalong A17</strain>
    </source>
</reference>
<evidence type="ECO:0000259" key="7">
    <source>
        <dbReference type="Pfam" id="PF15523"/>
    </source>
</evidence>
<evidence type="ECO:0000256" key="4">
    <source>
        <dbReference type="ARBA" id="ARBA00022737"/>
    </source>
</evidence>
<dbReference type="Proteomes" id="UP000002051">
    <property type="component" value="Unassembled WGS sequence"/>
</dbReference>
<proteinExistence type="inferred from homology"/>
<feature type="domain" description="Gp5/Type VI secretion system Vgr C-terminal trimerisation" evidence="9">
    <location>
        <begin position="492"/>
        <end position="599"/>
    </location>
</feature>
<comment type="similarity">
    <text evidence="2">Belongs to the VgrG protein family.</text>
</comment>
<dbReference type="NCBIfam" id="TIGR01646">
    <property type="entry name" value="vgr_GE"/>
    <property type="match status" value="2"/>
</dbReference>
<evidence type="ECO:0000259" key="8">
    <source>
        <dbReference type="Pfam" id="PF20148"/>
    </source>
</evidence>
<dbReference type="Pfam" id="PF05954">
    <property type="entry name" value="Phage_GPD"/>
    <property type="match status" value="2"/>
</dbReference>
<feature type="domain" description="Novel toxin 16" evidence="7">
    <location>
        <begin position="3986"/>
        <end position="4065"/>
    </location>
</feature>
<protein>
    <submittedName>
        <fullName evidence="11">Type VI secretion system Vgr family protein</fullName>
    </submittedName>
</protein>
<dbReference type="Pfam" id="PF25023">
    <property type="entry name" value="TEN_YD-shell"/>
    <property type="match status" value="4"/>
</dbReference>
<keyword evidence="3" id="KW-0964">Secreted</keyword>
<evidence type="ECO:0000256" key="2">
    <source>
        <dbReference type="ARBA" id="ARBA00005558"/>
    </source>
</evidence>
<dbReference type="InterPro" id="IPR029118">
    <property type="entry name" value="Ntox16"/>
</dbReference>
<dbReference type="InterPro" id="IPR054030">
    <property type="entry name" value="Gp5_Vgr_C"/>
</dbReference>
<dbReference type="GO" id="GO:0005576">
    <property type="term" value="C:extracellular region"/>
    <property type="evidence" value="ECO:0007669"/>
    <property type="project" value="UniProtKB-SubCell"/>
</dbReference>
<feature type="domain" description="Teneurin-like YD-shell" evidence="10">
    <location>
        <begin position="1305"/>
        <end position="1410"/>
    </location>
</feature>
<dbReference type="HOGENOM" id="CLU_224014_0_0_1"/>
<accession>A0A072TEL1</accession>
<dbReference type="NCBIfam" id="TIGR01643">
    <property type="entry name" value="YD_repeat_2x"/>
    <property type="match status" value="13"/>
</dbReference>
<gene>
    <name evidence="11" type="ORF">MTR_0397s0010</name>
</gene>
<dbReference type="Pfam" id="PF22178">
    <property type="entry name" value="Gp5_trimer_C"/>
    <property type="match status" value="2"/>
</dbReference>
<dbReference type="PANTHER" id="PTHR32305">
    <property type="match status" value="1"/>
</dbReference>
<feature type="domain" description="DUF6531" evidence="8">
    <location>
        <begin position="750"/>
        <end position="825"/>
    </location>
</feature>
<evidence type="ECO:0000256" key="1">
    <source>
        <dbReference type="ARBA" id="ARBA00004613"/>
    </source>
</evidence>
<evidence type="ECO:0000313" key="12">
    <source>
        <dbReference type="EnsemblPlants" id="KEH15984"/>
    </source>
</evidence>
<feature type="domain" description="Teneurin-like YD-shell" evidence="10">
    <location>
        <begin position="1495"/>
        <end position="1811"/>
    </location>
</feature>
<dbReference type="InterPro" id="IPR031325">
    <property type="entry name" value="RHS_repeat"/>
</dbReference>
<dbReference type="InterPro" id="IPR037026">
    <property type="entry name" value="Vgr_OB-fold_dom_sf"/>
</dbReference>
<feature type="domain" description="Teneurin-like YD-shell" evidence="10">
    <location>
        <begin position="3338"/>
        <end position="3471"/>
    </location>
</feature>
<keyword evidence="5" id="KW-0812">Transmembrane</keyword>
<dbReference type="InterPro" id="IPR006533">
    <property type="entry name" value="T6SS_Vgr_RhsGE"/>
</dbReference>
<dbReference type="Pfam" id="PF05593">
    <property type="entry name" value="RHS_repeat"/>
    <property type="match status" value="6"/>
</dbReference>
<dbReference type="Gene3D" id="3.55.50.10">
    <property type="entry name" value="Baseplate protein-like domains"/>
    <property type="match status" value="2"/>
</dbReference>
<dbReference type="Pfam" id="PF04717">
    <property type="entry name" value="Phage_base_V"/>
    <property type="match status" value="2"/>
</dbReference>
<dbReference type="Gene3D" id="2.40.50.230">
    <property type="entry name" value="Gp5 N-terminal domain"/>
    <property type="match status" value="2"/>
</dbReference>
<dbReference type="Pfam" id="PF20148">
    <property type="entry name" value="DUF6531"/>
    <property type="match status" value="2"/>
</dbReference>
<comment type="subcellular location">
    <subcellularLocation>
        <location evidence="1">Secreted</location>
    </subcellularLocation>
</comment>
<dbReference type="InterPro" id="IPR017847">
    <property type="entry name" value="T6SS_RhsGE_Vgr_subset"/>
</dbReference>
<dbReference type="NCBIfam" id="TIGR03361">
    <property type="entry name" value="VI_Rhs_Vgr"/>
    <property type="match status" value="2"/>
</dbReference>
<dbReference type="InterPro" id="IPR050708">
    <property type="entry name" value="T6SS_VgrG/RHS"/>
</dbReference>
<feature type="domain" description="DUF6531" evidence="8">
    <location>
        <begin position="2824"/>
        <end position="2899"/>
    </location>
</feature>
<keyword evidence="13" id="KW-1185">Reference proteome</keyword>
<dbReference type="InterPro" id="IPR006531">
    <property type="entry name" value="Gp5/Vgr_OB"/>
</dbReference>
<name>A0A072TEL1_MEDTR</name>
<feature type="transmembrane region" description="Helical" evidence="5">
    <location>
        <begin position="2071"/>
        <end position="2091"/>
    </location>
</feature>
<evidence type="ECO:0000259" key="9">
    <source>
        <dbReference type="Pfam" id="PF22178"/>
    </source>
</evidence>
<reference evidence="11 13" key="1">
    <citation type="journal article" date="2011" name="Nature">
        <title>The Medicago genome provides insight into the evolution of rhizobial symbioses.</title>
        <authorList>
            <person name="Young N.D."/>
            <person name="Debelle F."/>
            <person name="Oldroyd G.E."/>
            <person name="Geurts R."/>
            <person name="Cannon S.B."/>
            <person name="Udvardi M.K."/>
            <person name="Benedito V.A."/>
            <person name="Mayer K.F."/>
            <person name="Gouzy J."/>
            <person name="Schoof H."/>
            <person name="Van de Peer Y."/>
            <person name="Proost S."/>
            <person name="Cook D.R."/>
            <person name="Meyers B.C."/>
            <person name="Spannagl M."/>
            <person name="Cheung F."/>
            <person name="De Mita S."/>
            <person name="Krishnakumar V."/>
            <person name="Gundlach H."/>
            <person name="Zhou S."/>
            <person name="Mudge J."/>
            <person name="Bharti A.K."/>
            <person name="Murray J.D."/>
            <person name="Naoumkina M.A."/>
            <person name="Rosen B."/>
            <person name="Silverstein K.A."/>
            <person name="Tang H."/>
            <person name="Rombauts S."/>
            <person name="Zhao P.X."/>
            <person name="Zhou P."/>
            <person name="Barbe V."/>
            <person name="Bardou P."/>
            <person name="Bechner M."/>
            <person name="Bellec A."/>
            <person name="Berger A."/>
            <person name="Berges H."/>
            <person name="Bidwell S."/>
            <person name="Bisseling T."/>
            <person name="Choisne N."/>
            <person name="Couloux A."/>
            <person name="Denny R."/>
            <person name="Deshpande S."/>
            <person name="Dai X."/>
            <person name="Doyle J.J."/>
            <person name="Dudez A.M."/>
            <person name="Farmer A.D."/>
            <person name="Fouteau S."/>
            <person name="Franken C."/>
            <person name="Gibelin C."/>
            <person name="Gish J."/>
            <person name="Goldstein S."/>
            <person name="Gonzalez A.J."/>
            <person name="Green P.J."/>
            <person name="Hallab A."/>
            <person name="Hartog M."/>
            <person name="Hua A."/>
            <person name="Humphray S.J."/>
            <person name="Jeong D.H."/>
            <person name="Jing Y."/>
            <person name="Jocker A."/>
            <person name="Kenton S.M."/>
            <person name="Kim D.J."/>
            <person name="Klee K."/>
            <person name="Lai H."/>
            <person name="Lang C."/>
            <person name="Lin S."/>
            <person name="Macmil S.L."/>
            <person name="Magdelenat G."/>
            <person name="Matthews L."/>
            <person name="McCorrison J."/>
            <person name="Monaghan E.L."/>
            <person name="Mun J.H."/>
            <person name="Najar F.Z."/>
            <person name="Nicholson C."/>
            <person name="Noirot C."/>
            <person name="O'Bleness M."/>
            <person name="Paule C.R."/>
            <person name="Poulain J."/>
            <person name="Prion F."/>
            <person name="Qin B."/>
            <person name="Qu C."/>
            <person name="Retzel E.F."/>
            <person name="Riddle C."/>
            <person name="Sallet E."/>
            <person name="Samain S."/>
            <person name="Samson N."/>
            <person name="Sanders I."/>
            <person name="Saurat O."/>
            <person name="Scarpelli C."/>
            <person name="Schiex T."/>
            <person name="Segurens B."/>
            <person name="Severin A.J."/>
            <person name="Sherrier D.J."/>
            <person name="Shi R."/>
            <person name="Sims S."/>
            <person name="Singer S.R."/>
            <person name="Sinharoy S."/>
            <person name="Sterck L."/>
            <person name="Viollet A."/>
            <person name="Wang B.B."/>
            <person name="Wang K."/>
            <person name="Wang M."/>
            <person name="Wang X."/>
            <person name="Warfsmann J."/>
            <person name="Weissenbach J."/>
            <person name="White D.D."/>
            <person name="White J.D."/>
            <person name="Wiley G.B."/>
            <person name="Wincker P."/>
            <person name="Xing Y."/>
            <person name="Yang L."/>
            <person name="Yao Z."/>
            <person name="Ying F."/>
            <person name="Zhai J."/>
            <person name="Zhou L."/>
            <person name="Zuber A."/>
            <person name="Denarie J."/>
            <person name="Dixon R.A."/>
            <person name="May G.D."/>
            <person name="Schwartz D.C."/>
            <person name="Rogers J."/>
            <person name="Quetier F."/>
            <person name="Town C.D."/>
            <person name="Roe B.A."/>
        </authorList>
    </citation>
    <scope>NUCLEOTIDE SEQUENCE [LARGE SCALE GENOMIC DNA]</scope>
    <source>
        <strain evidence="11">A17</strain>
        <strain evidence="12 13">cv. Jemalong A17</strain>
    </source>
</reference>
<dbReference type="Gene3D" id="2.180.10.10">
    <property type="entry name" value="RHS repeat-associated core"/>
    <property type="match status" value="6"/>
</dbReference>
<dbReference type="EMBL" id="KL403122">
    <property type="protein sequence ID" value="KEH15984.1"/>
    <property type="molecule type" value="Genomic_DNA"/>
</dbReference>
<feature type="transmembrane region" description="Helical" evidence="5">
    <location>
        <begin position="2033"/>
        <end position="2051"/>
    </location>
</feature>
<evidence type="ECO:0000256" key="3">
    <source>
        <dbReference type="ARBA" id="ARBA00022525"/>
    </source>
</evidence>
<sequence>MSSFSFAEIAKQFLALQNNRLFTISTPLSGRSDLVLTEFDCNEGLGQLFEIKLKLASQDPNIELKKLIGKPITVTLQLTDAMASSEERYFHGYVTDFEHTGTDGALATYEAIARPWIAFMDRRKDIRIFQERTVEEILDAVLQRYRKFGDVEFRSRQASFKRSYCTQYKETDLAFVLRLMQEEGLFFYFEHKKDGHKLIITDTSTNASPISGRSPMLRYSTDEIFSDEQVVTSFVAHRQLTSSSTTLKTNDYKAPGAQRLVDGITGINQGDVDNYEIYDYLGAHGFPDSNRGEQLARFRSEALAAHSKYFSGVSDCRRIEPDRYVQIEAHYDHERAQPEERQFLVTWVRHRGTNNYQAQPGVATYTNEFRCIRKKIPYRPLLTIRRPTIVGIQTAIVVGPRGMEIYTDELGRVKVQFPWDRLGNNDEGSSCWVRVAQPWASGGFGMIQLPRIGDEVVVVFGDGNPDRPLILSSVYNARNMPPWSLPANATQSGILTRSSTGGDTNTANALRFEDKKGQEEVWLHAEKDQRIEVENDESHSVGVNRHKTVGQDEKAEIGRNWTLSTGGIKFETVGLASVQSVGLGKMLNVGLAYNVNVGGLLLRNVALQLASTVGMSRTDRVVQDWTAHVGHTYAVTVRGKAVGDAVKKDQETPLAITPDFSPQIPEPVESADSNQIRITDKGQASLSGASITQLIGPGGTVTIDASGIHLKGKGIYLEGPVTQSGGSATGLAPMTEADCAECAKKTQSAHPVDVVTGQKLLNLTDFTLPGRIPIQWSRRYRSADQRTGSLGVAWKLQYATEVQRQTIAAVSKLVYIDFDGRQLHFPMLEPGDAHFHSIEKYTLARLDDGENGPRYAVRFPNGIVETYERHPVDPSRWQLHLYETRDGQALTLSYSPTGSLREIRNNVHTVACRHDEFGRIIEVHWLDEHGDSKRKLATYSYDDRGDMIQAVDHGNMIWRYSYHEHLLSSYETPTGATFVSEWDGVTPQSRCIRTYAFTRDDNGKPLITRDTRFDYQARLQMTRVTNMLGNTTIYRYNGLWAVDHVTHPDGSTETTEFDETGNVVGRTDALGRTPKSVCDAQGNPVAIRDAAGHLTRIEYNEHNLATRITDPAGQIWQREYDANGNLIKEVDPLGNVSETAYENGLPSMHTDALGNVTHLQFNNAGQLIAHTDCSGYITRYAYDEFGQLTSQTTAVGQTENLHNNAAGKPTAVQPAGLGIWKTEYNQAGRPIAHIDPLGRTTHVTWDAYGEPVGVLDPMGSETKFEYDELGRLTSLINAKDERCTFTYDASGRIVEQIGFDGRRQQVMYNSAGEPVEQIDHGQEGQLRISMLYDSLGRLIERRLGDGTRTALVYDERGLLTQLRHQPANGSESQVTYEYDAARRRTGEVQAHHGRVWRLQHQLDAAGNRSETLLPGMGMLTWQRYGTGHIHGLLLNGEPLANFERDALHRTVTTTQGPIAQLFDYTDAGYLKSQRLQDLDERGQPRTDPRPWRTWKYDPSGQLTQQADAWRGMRHYRYDQLARLTGVTRTPGEAKLRVSSETFHYDSTGNLFARVADEIEGDNPTVEHFTHGNRLSQFVDTNGDKRSQLAFAYDGHGNRVSQSIQQIRESVTPAPPLKLLDRVLSRQSETQSIRTAETTAAMTTRYRYDGAHQLASIEHADGSQTEYHYDAIGRRIAKIHKPARETPRTTLFVWDGDWMLQEIRAGASPREDVAITYIAHPDHSGPLAKLEGGKRYHFLSDHLGTPQELVDDDRKVVWAVDLNAYGGAPTHIVDEIDNPIRFPGQYHDLESGLYYNRHRYFDPQIGRYVNQDPIGIYGGVNFYAYAAGNPLSYTDPRGLDNPGMGPYSVRPNQYGAYPDKNGIYPLAPTGSKCVQNFLRANYGSTGAWVANAGNIQQYIPSMNEGYVESLKTAGEVGAEKLTLTKGPGLVGRAISGIFPATAGVLGTVSSFLSGAAELAGAHSRNEKPMPLITMQRSRYFPDAMGLLVLMILVVILSTFVSASEISRPLWVPIYAAWAASAIFVWRKVEPETKPWLMIGLCSIGGALLWYVVSRTASHWIFGATESELSKVFDLLVALILSPGLTFVAIAGWNNRLFTIKTPLSGRSELVLTEFTCEEGLGKLFETWLTLASQDPNIELKKLIGKPVTITLQLTDALASSDERYFHGYITDFEHIGTDGGLARYKAIARPWITFMDRRQDIRIFQEQTVTDILGAVLQPYRKFGDVEFRLQKPTVNRSYCIQYKETDLTFVLRLMQEEGLFFYFEHAKDAHKLIISDTSVDAKPIAGRSASLRYSTDEILDDEQVITAFAARRQLTSGSTTLKTVDYKAPAAQRQVQDDTGINQGDVENYEVYDYLGAHGFPDSSRGEQLARFRSEALAAHSKIFVGKSYCRRLTLGHYIQVEDHYDHERVQPEDRQFLLTWIRHHGTNNYQAKPGVATYTNEFRCIRKKIAFRPLQTIPHPVIHGIQTAVVVGPKGDEIYTDELGRVKVQFHWDRLGKKNQASSCWIRVAQPWASGGFGMIQLPRIGDEVVIVFGDGNPDRPLIISSVYNAQNMPPWQLPANATQSGILTRSTTGGSSDTANALRFEDKKGQEEVWLHAEKDQRIEVENDESHTVGNDRGKSIGNDENATIGRNWTLSTGGVKFETVGLASVQSVGLGKMLNVGLAYNVNVGGLYLRNVALQMASTVGLSRVDRVVQDWTAHVGHTYTVTVRGKAVGDAVKQDQANPLDISPDFNPEIPGPVQSSDSNQITITDKGQASLSGSSTAQLIGPGGTVTIDAAGIHLKGKGIYLEGPVTQSGGNARSLAAVTEADCAECAKKTTSAHPVDVATGQKLLTHDDFVLPGRVPIRWNRRYRSADQRTGSLGIAWKLSYATEVRRVTIADTLKLVYIDFDGRQLQFPLLEVDQDHFHPIEKFTLSRLPDHDDREVYSVRFPNGTIDSYEAHPQEHDRWLLRQRETRDKQFLAFTYTQTGSLSEIRNNCHTVVARHDERGRIVEVHLADEHGNSERKLATYQYDEHGDLIKAVDRGNEVWRYQYHHHLLTRYDTPAGATFIAEWDGDTPQARCIRTYAYAPDRDGNKVVSHDTRFDYQPVTRMTRLTDALGNVTTYRHNGLWAVDQVVHPDGNIEATEFDETGNIAARTDALGRRTETISDATGNPIAIRDAAGNLTRIEYNEQNLPIRITDPAGQIWQREYSADGLLIKEIDPLGNTSSTEYQNGLPVTRTDALGNITRTQWNNAGQLIASTDCSGHTTLYGYDELGRQTSQTNALGQTSKFYGNAAGKPTSVQPAGLGTWKTEYDAAGNAKAYIDPLGQTTRVSWNAFGQQTGVVDPVGGTYVFEYDTLGRVISLTNAKGERALLRYDARNRVSEQIGFDGRRQQYQYNSGGELAEQIDHGRDGQLRTTLLYDALGQVIQRRLSDGTRSSFVYDSRGLLTQVHHKPAIGEPSQITYEYDAAGRRTAEVQSHHGRVWRLQHRLDPSGNRSETLLPSIGTLTWQRYGSGHIHGMLLNGEPLASFERDALHRTTQVIQGPVAQLFQFNEAGLTVAQHLLDLDEHGRSHTEPRPWRSWQYDAAGQLTHVSDAWRGERHYHYDPLTRLTGVTCQSGDTQRAAISESYRYDPAGNLLEQTRADGTQVAVEDSASSPAAIGDRLARFIATNGISRSQLDFSYDGHGNRVERTTRDVREKVEAPPTPRLLGKLLSRSDDPVPVAAANSAATRYRYDSAHQLISIEHADGGKTEYRYDALGRRIAKIDTPAGQTSSTTLFAWDGDWMLQEIHAGSVSRDDTLVTYVAHPDHGGPLARIAQGKRYYYMNDHLGTPQELYDDTRKVVWAVDFDAYGRAREHIASEVDNPIRFPGQFRDKESGLYYNRYRYYDPEIGRYITPDPIGLRGGGNVYAYVNGKPTQRIDPLGLNGTLGVTWGGIGQAAAAEEVLGGGPEDPIADIVAGVTIIGGAAIIGGGALYNAITGSSSQSQAKAKPATDAAPCPNDPCKQLNDEVNRAKDVVGKLGGCTPAMRGYDLTVRYNAWLGLAKARSQREQRCWNGGDQGHQQAMADAWAMVGKCKQLMTGV</sequence>
<dbReference type="Gene3D" id="4.10.220.110">
    <property type="match status" value="2"/>
</dbReference>
<dbReference type="NCBIfam" id="TIGR03696">
    <property type="entry name" value="Rhs_assc_core"/>
    <property type="match status" value="2"/>
</dbReference>
<evidence type="ECO:0000313" key="11">
    <source>
        <dbReference type="EMBL" id="KEH15984.1"/>
    </source>
</evidence>